<reference evidence="1 2" key="1">
    <citation type="submission" date="2013-08" db="EMBL/GenBank/DDBJ databases">
        <title>The genome sequence of Knoellia sinensis.</title>
        <authorList>
            <person name="Zhu W."/>
            <person name="Wang G."/>
        </authorList>
    </citation>
    <scope>NUCLEOTIDE SEQUENCE [LARGE SCALE GENOMIC DNA]</scope>
    <source>
        <strain evidence="1 2">KCTC 19936</strain>
    </source>
</reference>
<keyword evidence="2" id="KW-1185">Reference proteome</keyword>
<organism evidence="1 2">
    <name type="scientific">Knoellia sinensis KCTC 19936</name>
    <dbReference type="NCBI Taxonomy" id="1385520"/>
    <lineage>
        <taxon>Bacteria</taxon>
        <taxon>Bacillati</taxon>
        <taxon>Actinomycetota</taxon>
        <taxon>Actinomycetes</taxon>
        <taxon>Micrococcales</taxon>
        <taxon>Intrasporangiaceae</taxon>
        <taxon>Knoellia</taxon>
    </lineage>
</organism>
<proteinExistence type="predicted"/>
<sequence>MALKAAYMLEGTWNGFGRPVATADATGDFLDRWRANDPNGDWGFPTEVGDKLIVTRTEVDEPDVYLKVDEDAQGRALYDLSGLIWLPEHLRGQTG</sequence>
<accession>A0A0A0J6G4</accession>
<dbReference type="Proteomes" id="UP000030002">
    <property type="component" value="Unassembled WGS sequence"/>
</dbReference>
<protein>
    <submittedName>
        <fullName evidence="1">Uncharacterized protein</fullName>
    </submittedName>
</protein>
<gene>
    <name evidence="1" type="ORF">N802_04590</name>
</gene>
<comment type="caution">
    <text evidence="1">The sequence shown here is derived from an EMBL/GenBank/DDBJ whole genome shotgun (WGS) entry which is preliminary data.</text>
</comment>
<name>A0A0A0J6G4_9MICO</name>
<dbReference type="AlphaFoldDB" id="A0A0A0J6G4"/>
<evidence type="ECO:0000313" key="1">
    <source>
        <dbReference type="EMBL" id="KGN31186.1"/>
    </source>
</evidence>
<evidence type="ECO:0000313" key="2">
    <source>
        <dbReference type="Proteomes" id="UP000030002"/>
    </source>
</evidence>
<dbReference type="EMBL" id="AVPJ01000013">
    <property type="protein sequence ID" value="KGN31186.1"/>
    <property type="molecule type" value="Genomic_DNA"/>
</dbReference>
<dbReference type="eggNOG" id="ENOG5030VI8">
    <property type="taxonomic scope" value="Bacteria"/>
</dbReference>